<reference evidence="3 4" key="1">
    <citation type="submission" date="2019-07" db="EMBL/GenBank/DDBJ databases">
        <title>R&amp;d 2014.</title>
        <authorList>
            <person name="Klenk H.-P."/>
        </authorList>
    </citation>
    <scope>NUCLEOTIDE SEQUENCE [LARGE SCALE GENOMIC DNA]</scope>
    <source>
        <strain evidence="3 4">DSM 43868</strain>
    </source>
</reference>
<dbReference type="EMBL" id="VLKE01000001">
    <property type="protein sequence ID" value="TWH69439.1"/>
    <property type="molecule type" value="Genomic_DNA"/>
</dbReference>
<keyword evidence="4" id="KW-1185">Reference proteome</keyword>
<keyword evidence="1" id="KW-0812">Transmembrane</keyword>
<dbReference type="InterPro" id="IPR001107">
    <property type="entry name" value="Band_7"/>
</dbReference>
<dbReference type="PANTHER" id="PTHR42911">
    <property type="entry name" value="MODULATOR OF FTSH PROTEASE HFLC"/>
    <property type="match status" value="1"/>
</dbReference>
<feature type="transmembrane region" description="Helical" evidence="1">
    <location>
        <begin position="36"/>
        <end position="54"/>
    </location>
</feature>
<evidence type="ECO:0000313" key="4">
    <source>
        <dbReference type="Proteomes" id="UP000319825"/>
    </source>
</evidence>
<keyword evidence="1" id="KW-1133">Transmembrane helix</keyword>
<feature type="transmembrane region" description="Helical" evidence="1">
    <location>
        <begin position="6"/>
        <end position="24"/>
    </location>
</feature>
<dbReference type="GO" id="GO:0006508">
    <property type="term" value="P:proteolysis"/>
    <property type="evidence" value="ECO:0007669"/>
    <property type="project" value="UniProtKB-KW"/>
</dbReference>
<protein>
    <submittedName>
        <fullName evidence="3">Regulator of protease activity HflC (Stomatin/prohibitin superfamily)</fullName>
    </submittedName>
</protein>
<dbReference type="AlphaFoldDB" id="A0A562IEJ1"/>
<evidence type="ECO:0000256" key="1">
    <source>
        <dbReference type="SAM" id="Phobius"/>
    </source>
</evidence>
<gene>
    <name evidence="3" type="ORF">JD77_04448</name>
</gene>
<accession>A0A562IEJ1</accession>
<proteinExistence type="predicted"/>
<evidence type="ECO:0000259" key="2">
    <source>
        <dbReference type="Pfam" id="PF01145"/>
    </source>
</evidence>
<name>A0A562IEJ1_MICOL</name>
<feature type="domain" description="Band 7" evidence="2">
    <location>
        <begin position="56"/>
        <end position="246"/>
    </location>
</feature>
<keyword evidence="3" id="KW-0645">Protease</keyword>
<dbReference type="PANTHER" id="PTHR42911:SF1">
    <property type="entry name" value="MODULATOR OF FTSH PROTEASE HFLC"/>
    <property type="match status" value="1"/>
</dbReference>
<dbReference type="GO" id="GO:0008233">
    <property type="term" value="F:peptidase activity"/>
    <property type="evidence" value="ECO:0007669"/>
    <property type="project" value="UniProtKB-KW"/>
</dbReference>
<dbReference type="Pfam" id="PF01145">
    <property type="entry name" value="Band_7"/>
    <property type="match status" value="1"/>
</dbReference>
<keyword evidence="1" id="KW-0472">Membrane</keyword>
<dbReference type="OrthoDB" id="4570918at2"/>
<sequence>MPSGFTFAIVIAVAAFIAAAVALLNPRPTVRKPAFLTAAGALAGALLLTAASSAHSVPIRSVGIVTSFGKPTGEVTGSGLKWVAPWQRVGEWDAGRQKYDHIGNDKCVRVRTSTLADACVEVLVEWQVRPENAAQQFMNYKGDFDSFRGQRVGVQLDSAVNDAFSSYNPLERIDAKTGNLNVDLKPFAESIKTNAKGRLAEDVDILSVTITRVNHDDKTEGNIKAFQDKLAQTRNLEQDRRNAEIQKQITETNAKVDKVTRCLEIAEKNGSTPGLCINPGIVTGAGR</sequence>
<keyword evidence="3" id="KW-0378">Hydrolase</keyword>
<dbReference type="Proteomes" id="UP000319825">
    <property type="component" value="Unassembled WGS sequence"/>
</dbReference>
<comment type="caution">
    <text evidence="3">The sequence shown here is derived from an EMBL/GenBank/DDBJ whole genome shotgun (WGS) entry which is preliminary data.</text>
</comment>
<evidence type="ECO:0000313" key="3">
    <source>
        <dbReference type="EMBL" id="TWH69439.1"/>
    </source>
</evidence>
<organism evidence="3 4">
    <name type="scientific">Micromonospora olivasterospora</name>
    <dbReference type="NCBI Taxonomy" id="1880"/>
    <lineage>
        <taxon>Bacteria</taxon>
        <taxon>Bacillati</taxon>
        <taxon>Actinomycetota</taxon>
        <taxon>Actinomycetes</taxon>
        <taxon>Micromonosporales</taxon>
        <taxon>Micromonosporaceae</taxon>
        <taxon>Micromonospora</taxon>
    </lineage>
</organism>